<evidence type="ECO:0000313" key="1">
    <source>
        <dbReference type="EMBL" id="QJW94024.1"/>
    </source>
</evidence>
<keyword evidence="2" id="KW-1185">Reference proteome</keyword>
<dbReference type="EMBL" id="CP053452">
    <property type="protein sequence ID" value="QJW94024.1"/>
    <property type="molecule type" value="Genomic_DNA"/>
</dbReference>
<evidence type="ECO:0000313" key="2">
    <source>
        <dbReference type="Proteomes" id="UP000503447"/>
    </source>
</evidence>
<dbReference type="RefSeq" id="WP_261361906.1">
    <property type="nucleotide sequence ID" value="NZ_CP053452.2"/>
</dbReference>
<proteinExistence type="predicted"/>
<protein>
    <submittedName>
        <fullName evidence="1">Uncharacterized protein</fullName>
    </submittedName>
</protein>
<dbReference type="AlphaFoldDB" id="A0A6M5YKB6"/>
<accession>A0A6M5YKB6</accession>
<reference evidence="2" key="1">
    <citation type="submission" date="2020-05" db="EMBL/GenBank/DDBJ databases">
        <title>Frigoriglobus tundricola gen. nov., sp. nov., a psychrotolerant cellulolytic planctomycete of the family Gemmataceae with two divergent copies of 16S rRNA gene.</title>
        <authorList>
            <person name="Kulichevskaya I.S."/>
            <person name="Ivanova A.A."/>
            <person name="Naumoff D.G."/>
            <person name="Beletsky A.V."/>
            <person name="Rijpstra W.I.C."/>
            <person name="Sinninghe Damste J.S."/>
            <person name="Mardanov A.V."/>
            <person name="Ravin N.V."/>
            <person name="Dedysh S.N."/>
        </authorList>
    </citation>
    <scope>NUCLEOTIDE SEQUENCE [LARGE SCALE GENOMIC DNA]</scope>
    <source>
        <strain evidence="2">PL17</strain>
    </source>
</reference>
<sequence>MTPTVPPGTDLRRLKLLYEWAEQRYLKALPLEDFMESTPQST</sequence>
<dbReference type="KEGG" id="ftj:FTUN_1543"/>
<dbReference type="Proteomes" id="UP000503447">
    <property type="component" value="Chromosome"/>
</dbReference>
<organism evidence="1 2">
    <name type="scientific">Frigoriglobus tundricola</name>
    <dbReference type="NCBI Taxonomy" id="2774151"/>
    <lineage>
        <taxon>Bacteria</taxon>
        <taxon>Pseudomonadati</taxon>
        <taxon>Planctomycetota</taxon>
        <taxon>Planctomycetia</taxon>
        <taxon>Gemmatales</taxon>
        <taxon>Gemmataceae</taxon>
        <taxon>Frigoriglobus</taxon>
    </lineage>
</organism>
<name>A0A6M5YKB6_9BACT</name>
<gene>
    <name evidence="1" type="ORF">FTUN_1543</name>
</gene>